<evidence type="ECO:0008006" key="2">
    <source>
        <dbReference type="Google" id="ProtNLM"/>
    </source>
</evidence>
<gene>
    <name evidence="1" type="ORF">CARN3_0684</name>
</gene>
<sequence>MPTFDYTVDGEPQQTSAHELTATQILQNAGIDVTSHYLVQIEGSNRISYQTDPNKAIHMHEHMKFISISTGPTPVS</sequence>
<evidence type="ECO:0000313" key="1">
    <source>
        <dbReference type="EMBL" id="CBH99737.1"/>
    </source>
</evidence>
<comment type="caution">
    <text evidence="1">The sequence shown here is derived from an EMBL/GenBank/DDBJ whole genome shotgun (WGS) entry which is preliminary data.</text>
</comment>
<dbReference type="EMBL" id="CABN01000047">
    <property type="protein sequence ID" value="CBH99737.1"/>
    <property type="molecule type" value="Genomic_DNA"/>
</dbReference>
<protein>
    <recommendedName>
        <fullName evidence="2">Multi-ubiquitin domain-containing protein</fullName>
    </recommendedName>
</protein>
<reference evidence="1" key="1">
    <citation type="submission" date="2009-10" db="EMBL/GenBank/DDBJ databases">
        <title>Diversity of trophic interactions inside an arsenic-rich microbial ecosystem.</title>
        <authorList>
            <person name="Bertin P.N."/>
            <person name="Heinrich-Salmeron A."/>
            <person name="Pelletier E."/>
            <person name="Goulhen-Chollet F."/>
            <person name="Arsene-Ploetze F."/>
            <person name="Gallien S."/>
            <person name="Calteau A."/>
            <person name="Vallenet D."/>
            <person name="Casiot C."/>
            <person name="Chane-Woon-Ming B."/>
            <person name="Giloteaux L."/>
            <person name="Barakat M."/>
            <person name="Bonnefoy V."/>
            <person name="Bruneel O."/>
            <person name="Chandler M."/>
            <person name="Cleiss J."/>
            <person name="Duran R."/>
            <person name="Elbaz-Poulichet F."/>
            <person name="Fonknechten N."/>
            <person name="Lauga B."/>
            <person name="Mornico D."/>
            <person name="Ortet P."/>
            <person name="Schaeffer C."/>
            <person name="Siguier P."/>
            <person name="Alexander Thil Smith A."/>
            <person name="Van Dorsselaer A."/>
            <person name="Weissenbach J."/>
            <person name="Medigue C."/>
            <person name="Le Paslier D."/>
        </authorList>
    </citation>
    <scope>NUCLEOTIDE SEQUENCE</scope>
</reference>
<proteinExistence type="predicted"/>
<name>E6PXS8_9ZZZZ</name>
<dbReference type="AlphaFoldDB" id="E6PXS8"/>
<organism evidence="1">
    <name type="scientific">mine drainage metagenome</name>
    <dbReference type="NCBI Taxonomy" id="410659"/>
    <lineage>
        <taxon>unclassified sequences</taxon>
        <taxon>metagenomes</taxon>
        <taxon>ecological metagenomes</taxon>
    </lineage>
</organism>
<accession>E6PXS8</accession>